<dbReference type="OrthoDB" id="5365701at2759"/>
<organism evidence="1 2">
    <name type="scientific">Ceriporiopsis subvermispora (strain B)</name>
    <name type="common">White-rot fungus</name>
    <name type="synonym">Gelatoporia subvermispora</name>
    <dbReference type="NCBI Taxonomy" id="914234"/>
    <lineage>
        <taxon>Eukaryota</taxon>
        <taxon>Fungi</taxon>
        <taxon>Dikarya</taxon>
        <taxon>Basidiomycota</taxon>
        <taxon>Agaricomycotina</taxon>
        <taxon>Agaricomycetes</taxon>
        <taxon>Polyporales</taxon>
        <taxon>Gelatoporiaceae</taxon>
        <taxon>Gelatoporia</taxon>
    </lineage>
</organism>
<dbReference type="Gene3D" id="3.40.50.720">
    <property type="entry name" value="NAD(P)-binding Rossmann-like Domain"/>
    <property type="match status" value="1"/>
</dbReference>
<name>M2QWS4_CERS8</name>
<gene>
    <name evidence="1" type="ORF">CERSUDRAFT_100862</name>
</gene>
<dbReference type="AlphaFoldDB" id="M2QWS4"/>
<dbReference type="EMBL" id="KB445828">
    <property type="protein sequence ID" value="EMD30946.1"/>
    <property type="molecule type" value="Genomic_DNA"/>
</dbReference>
<evidence type="ECO:0000313" key="1">
    <source>
        <dbReference type="EMBL" id="EMD30946.1"/>
    </source>
</evidence>
<proteinExistence type="predicted"/>
<keyword evidence="2" id="KW-1185">Reference proteome</keyword>
<dbReference type="STRING" id="914234.M2QWS4"/>
<dbReference type="HOGENOM" id="CLU_906134_0_0_1"/>
<reference evidence="1 2" key="1">
    <citation type="journal article" date="2012" name="Proc. Natl. Acad. Sci. U.S.A.">
        <title>Comparative genomics of Ceriporiopsis subvermispora and Phanerochaete chrysosporium provide insight into selective ligninolysis.</title>
        <authorList>
            <person name="Fernandez-Fueyo E."/>
            <person name="Ruiz-Duenas F.J."/>
            <person name="Ferreira P."/>
            <person name="Floudas D."/>
            <person name="Hibbett D.S."/>
            <person name="Canessa P."/>
            <person name="Larrondo L.F."/>
            <person name="James T.Y."/>
            <person name="Seelenfreund D."/>
            <person name="Lobos S."/>
            <person name="Polanco R."/>
            <person name="Tello M."/>
            <person name="Honda Y."/>
            <person name="Watanabe T."/>
            <person name="Watanabe T."/>
            <person name="Ryu J.S."/>
            <person name="Kubicek C.P."/>
            <person name="Schmoll M."/>
            <person name="Gaskell J."/>
            <person name="Hammel K.E."/>
            <person name="St John F.J."/>
            <person name="Vanden Wymelenberg A."/>
            <person name="Sabat G."/>
            <person name="Splinter BonDurant S."/>
            <person name="Syed K."/>
            <person name="Yadav J.S."/>
            <person name="Doddapaneni H."/>
            <person name="Subramanian V."/>
            <person name="Lavin J.L."/>
            <person name="Oguiza J.A."/>
            <person name="Perez G."/>
            <person name="Pisabarro A.G."/>
            <person name="Ramirez L."/>
            <person name="Santoyo F."/>
            <person name="Master E."/>
            <person name="Coutinho P.M."/>
            <person name="Henrissat B."/>
            <person name="Lombard V."/>
            <person name="Magnuson J.K."/>
            <person name="Kuees U."/>
            <person name="Hori C."/>
            <person name="Igarashi K."/>
            <person name="Samejima M."/>
            <person name="Held B.W."/>
            <person name="Barry K.W."/>
            <person name="LaButti K.M."/>
            <person name="Lapidus A."/>
            <person name="Lindquist E.A."/>
            <person name="Lucas S.M."/>
            <person name="Riley R."/>
            <person name="Salamov A.A."/>
            <person name="Hoffmeister D."/>
            <person name="Schwenk D."/>
            <person name="Hadar Y."/>
            <person name="Yarden O."/>
            <person name="de Vries R.P."/>
            <person name="Wiebenga A."/>
            <person name="Stenlid J."/>
            <person name="Eastwood D."/>
            <person name="Grigoriev I.V."/>
            <person name="Berka R.M."/>
            <person name="Blanchette R.A."/>
            <person name="Kersten P."/>
            <person name="Martinez A.T."/>
            <person name="Vicuna R."/>
            <person name="Cullen D."/>
        </authorList>
    </citation>
    <scope>NUCLEOTIDE SEQUENCE [LARGE SCALE GENOMIC DNA]</scope>
    <source>
        <strain evidence="1 2">B</strain>
    </source>
</reference>
<protein>
    <submittedName>
        <fullName evidence="1">Uncharacterized protein</fullName>
    </submittedName>
</protein>
<sequence length="307" mass="33151">MDRPPGLAEITTRIRIQTFESLLQSPGTGRWTIDARTVKPAFSQLTATPHDLPSPSPPRSTARQTAKCWLESRGTGAVTLTALTSAVGAAKSKLRGGIMAIDRLSRIRPDDREFVHPDVERADASANERGVVGLALIYPGLGHSAMITQAFIMTDTMLIVGASCLVSPSPALKGPDNGILSDSAEAKRMSFEIAVAEQAITEGSAGAEPLFIVKHQQLVLTRKRAAWLRRSMKDEKQRISKGGEEAAMRETTMPIKDDAIGLLYAEEVKTAMTGMSSEHWRTPGCSLLVLTPARTMQRLMGISAHPL</sequence>
<accession>M2QWS4</accession>
<evidence type="ECO:0000313" key="2">
    <source>
        <dbReference type="Proteomes" id="UP000016930"/>
    </source>
</evidence>
<dbReference type="Proteomes" id="UP000016930">
    <property type="component" value="Unassembled WGS sequence"/>
</dbReference>